<feature type="region of interest" description="Disordered" evidence="1">
    <location>
        <begin position="1"/>
        <end position="23"/>
    </location>
</feature>
<dbReference type="EMBL" id="ASPP01009348">
    <property type="protein sequence ID" value="ETO24251.1"/>
    <property type="molecule type" value="Genomic_DNA"/>
</dbReference>
<comment type="caution">
    <text evidence="2">The sequence shown here is derived from an EMBL/GenBank/DDBJ whole genome shotgun (WGS) entry which is preliminary data.</text>
</comment>
<dbReference type="AlphaFoldDB" id="X6NE45"/>
<sequence>GKKKKKKKKQLKKIGNDNNEDVLFPLPIKMDAGHEDQSNPHATSGDVHGHYANSHLLLMGSDNRAGHGMHGAGDMGDDVMMAMMGPSTHPAPAEEEIEEGDVLMPLQVEPTTADESSTQSHLQAQLQSQKQTQTQIQTQTQPQLHSHDLHSHLNNHQSIDTNSSFPGGDVQLKNRQMEWTTPHANTSASSNSITAGYSASTNDINHSVQTDIDRPLTHISSSLCSF</sequence>
<feature type="region of interest" description="Disordered" evidence="1">
    <location>
        <begin position="110"/>
        <end position="146"/>
    </location>
</feature>
<feature type="non-terminal residue" evidence="2">
    <location>
        <position position="1"/>
    </location>
</feature>
<reference evidence="2 3" key="1">
    <citation type="journal article" date="2013" name="Curr. Biol.">
        <title>The Genome of the Foraminiferan Reticulomyxa filosa.</title>
        <authorList>
            <person name="Glockner G."/>
            <person name="Hulsmann N."/>
            <person name="Schleicher M."/>
            <person name="Noegel A.A."/>
            <person name="Eichinger L."/>
            <person name="Gallinger C."/>
            <person name="Pawlowski J."/>
            <person name="Sierra R."/>
            <person name="Euteneuer U."/>
            <person name="Pillet L."/>
            <person name="Moustafa A."/>
            <person name="Platzer M."/>
            <person name="Groth M."/>
            <person name="Szafranski K."/>
            <person name="Schliwa M."/>
        </authorList>
    </citation>
    <scope>NUCLEOTIDE SEQUENCE [LARGE SCALE GENOMIC DNA]</scope>
</reference>
<keyword evidence="3" id="KW-1185">Reference proteome</keyword>
<protein>
    <submittedName>
        <fullName evidence="2">Uncharacterized protein</fullName>
    </submittedName>
</protein>
<proteinExistence type="predicted"/>
<evidence type="ECO:0000313" key="2">
    <source>
        <dbReference type="EMBL" id="ETO24251.1"/>
    </source>
</evidence>
<name>X6NE45_RETFI</name>
<accession>X6NE45</accession>
<dbReference type="Proteomes" id="UP000023152">
    <property type="component" value="Unassembled WGS sequence"/>
</dbReference>
<evidence type="ECO:0000256" key="1">
    <source>
        <dbReference type="SAM" id="MobiDB-lite"/>
    </source>
</evidence>
<feature type="compositionally biased region" description="Low complexity" evidence="1">
    <location>
        <begin position="116"/>
        <end position="144"/>
    </location>
</feature>
<evidence type="ECO:0000313" key="3">
    <source>
        <dbReference type="Proteomes" id="UP000023152"/>
    </source>
</evidence>
<feature type="compositionally biased region" description="Basic residues" evidence="1">
    <location>
        <begin position="1"/>
        <end position="12"/>
    </location>
</feature>
<gene>
    <name evidence="2" type="ORF">RFI_12906</name>
</gene>
<organism evidence="2 3">
    <name type="scientific">Reticulomyxa filosa</name>
    <dbReference type="NCBI Taxonomy" id="46433"/>
    <lineage>
        <taxon>Eukaryota</taxon>
        <taxon>Sar</taxon>
        <taxon>Rhizaria</taxon>
        <taxon>Retaria</taxon>
        <taxon>Foraminifera</taxon>
        <taxon>Monothalamids</taxon>
        <taxon>Reticulomyxidae</taxon>
        <taxon>Reticulomyxa</taxon>
    </lineage>
</organism>